<dbReference type="NCBIfam" id="TIGR00099">
    <property type="entry name" value="Cof-subfamily"/>
    <property type="match status" value="1"/>
</dbReference>
<dbReference type="Proteomes" id="UP000000845">
    <property type="component" value="Chromosome"/>
</dbReference>
<gene>
    <name evidence="1" type="ordered locus">Sterm_0364</name>
</gene>
<dbReference type="STRING" id="526218.Sterm_0364"/>
<evidence type="ECO:0000313" key="1">
    <source>
        <dbReference type="EMBL" id="ACZ07248.1"/>
    </source>
</evidence>
<dbReference type="Gene3D" id="3.30.1240.10">
    <property type="match status" value="1"/>
</dbReference>
<dbReference type="HOGENOM" id="CLU_044146_3_2_0"/>
<dbReference type="KEGG" id="str:Sterm_0364"/>
<dbReference type="Pfam" id="PF08282">
    <property type="entry name" value="Hydrolase_3"/>
    <property type="match status" value="1"/>
</dbReference>
<sequence length="253" mass="28786">MELFVTDLDGTLLYKENEVKESTAELVKEMQKNGIKVATATGRILRGVRFLKEELGLNLDYYVLGNGSVITDSNFNIIYKRTIDYKIIRAVYEYLENIQLKGFRNALTNENVYCLTGKPENDRPFFHESSIDEIADKEVVSFVTNYEGRDMKAIEEIAADMKQKFTEVEVFQNKHFIDVAPKGASKAAGIKTVMEKLGDIKKLYTIGDSYNDIPMLKMTENSFTFQSSPEAVKNRAGTVVSDFDECIKKYVLK</sequence>
<evidence type="ECO:0000313" key="2">
    <source>
        <dbReference type="Proteomes" id="UP000000845"/>
    </source>
</evidence>
<name>D1ALY0_SEBTE</name>
<keyword evidence="2" id="KW-1185">Reference proteome</keyword>
<dbReference type="InterPro" id="IPR000150">
    <property type="entry name" value="Cof"/>
</dbReference>
<dbReference type="NCBIfam" id="TIGR01484">
    <property type="entry name" value="HAD-SF-IIB"/>
    <property type="match status" value="1"/>
</dbReference>
<reference evidence="2" key="1">
    <citation type="submission" date="2009-09" db="EMBL/GenBank/DDBJ databases">
        <title>The complete chromosome of Sebaldella termitidis ATCC 33386.</title>
        <authorList>
            <consortium name="US DOE Joint Genome Institute (JGI-PGF)"/>
            <person name="Lucas S."/>
            <person name="Copeland A."/>
            <person name="Lapidus A."/>
            <person name="Glavina del Rio T."/>
            <person name="Dalin E."/>
            <person name="Tice H."/>
            <person name="Bruce D."/>
            <person name="Goodwin L."/>
            <person name="Pitluck S."/>
            <person name="Kyrpides N."/>
            <person name="Mavromatis K."/>
            <person name="Ivanova N."/>
            <person name="Mikhailova N."/>
            <person name="Sims D."/>
            <person name="Meincke L."/>
            <person name="Brettin T."/>
            <person name="Detter J.C."/>
            <person name="Han C."/>
            <person name="Larimer F."/>
            <person name="Land M."/>
            <person name="Hauser L."/>
            <person name="Markowitz V."/>
            <person name="Cheng J.F."/>
            <person name="Hugenholtz P."/>
            <person name="Woyke T."/>
            <person name="Wu D."/>
            <person name="Eisen J.A."/>
        </authorList>
    </citation>
    <scope>NUCLEOTIDE SEQUENCE [LARGE SCALE GENOMIC DNA]</scope>
    <source>
        <strain evidence="2">ATCC 33386 / NCTC 11300</strain>
    </source>
</reference>
<dbReference type="InterPro" id="IPR036412">
    <property type="entry name" value="HAD-like_sf"/>
</dbReference>
<dbReference type="GO" id="GO:0000287">
    <property type="term" value="F:magnesium ion binding"/>
    <property type="evidence" value="ECO:0007669"/>
    <property type="project" value="TreeGrafter"/>
</dbReference>
<reference evidence="1 2" key="2">
    <citation type="journal article" date="2010" name="Stand. Genomic Sci.">
        <title>Complete genome sequence of Sebaldella termitidis type strain (NCTC 11300).</title>
        <authorList>
            <person name="Harmon-Smith M."/>
            <person name="Celia L."/>
            <person name="Chertkov O."/>
            <person name="Lapidus A."/>
            <person name="Copeland A."/>
            <person name="Glavina Del Rio T."/>
            <person name="Nolan M."/>
            <person name="Lucas S."/>
            <person name="Tice H."/>
            <person name="Cheng J.F."/>
            <person name="Han C."/>
            <person name="Detter J.C."/>
            <person name="Bruce D."/>
            <person name="Goodwin L."/>
            <person name="Pitluck S."/>
            <person name="Pati A."/>
            <person name="Liolios K."/>
            <person name="Ivanova N."/>
            <person name="Mavromatis K."/>
            <person name="Mikhailova N."/>
            <person name="Chen A."/>
            <person name="Palaniappan K."/>
            <person name="Land M."/>
            <person name="Hauser L."/>
            <person name="Chang Y.J."/>
            <person name="Jeffries C.D."/>
            <person name="Brettin T."/>
            <person name="Goker M."/>
            <person name="Beck B."/>
            <person name="Bristow J."/>
            <person name="Eisen J.A."/>
            <person name="Markowitz V."/>
            <person name="Hugenholtz P."/>
            <person name="Kyrpides N.C."/>
            <person name="Klenk H.P."/>
            <person name="Chen F."/>
        </authorList>
    </citation>
    <scope>NUCLEOTIDE SEQUENCE [LARGE SCALE GENOMIC DNA]</scope>
    <source>
        <strain evidence="2">ATCC 33386 / NCTC 11300</strain>
    </source>
</reference>
<dbReference type="AlphaFoldDB" id="D1ALY0"/>
<dbReference type="InterPro" id="IPR006379">
    <property type="entry name" value="HAD-SF_hydro_IIB"/>
</dbReference>
<dbReference type="PANTHER" id="PTHR10000:SF8">
    <property type="entry name" value="HAD SUPERFAMILY HYDROLASE-LIKE, TYPE 3"/>
    <property type="match status" value="1"/>
</dbReference>
<dbReference type="InterPro" id="IPR023214">
    <property type="entry name" value="HAD_sf"/>
</dbReference>
<dbReference type="GO" id="GO:0016791">
    <property type="term" value="F:phosphatase activity"/>
    <property type="evidence" value="ECO:0007669"/>
    <property type="project" value="UniProtKB-ARBA"/>
</dbReference>
<dbReference type="PANTHER" id="PTHR10000">
    <property type="entry name" value="PHOSPHOSERINE PHOSPHATASE"/>
    <property type="match status" value="1"/>
</dbReference>
<protein>
    <submittedName>
        <fullName evidence="1">HAD-superfamily hydrolase, subfamily IIB</fullName>
    </submittedName>
</protein>
<organism evidence="1 2">
    <name type="scientific">Sebaldella termitidis (strain ATCC 33386 / NCTC 11300)</name>
    <dbReference type="NCBI Taxonomy" id="526218"/>
    <lineage>
        <taxon>Bacteria</taxon>
        <taxon>Fusobacteriati</taxon>
        <taxon>Fusobacteriota</taxon>
        <taxon>Fusobacteriia</taxon>
        <taxon>Fusobacteriales</taxon>
        <taxon>Leptotrichiaceae</taxon>
        <taxon>Sebaldella</taxon>
    </lineage>
</organism>
<accession>D1ALY0</accession>
<proteinExistence type="predicted"/>
<dbReference type="RefSeq" id="WP_012859847.1">
    <property type="nucleotide sequence ID" value="NC_013517.1"/>
</dbReference>
<dbReference type="eggNOG" id="COG0561">
    <property type="taxonomic scope" value="Bacteria"/>
</dbReference>
<keyword evidence="1" id="KW-0378">Hydrolase</keyword>
<dbReference type="Gene3D" id="3.40.50.1000">
    <property type="entry name" value="HAD superfamily/HAD-like"/>
    <property type="match status" value="1"/>
</dbReference>
<dbReference type="EMBL" id="CP001739">
    <property type="protein sequence ID" value="ACZ07248.1"/>
    <property type="molecule type" value="Genomic_DNA"/>
</dbReference>
<dbReference type="GO" id="GO:0005829">
    <property type="term" value="C:cytosol"/>
    <property type="evidence" value="ECO:0007669"/>
    <property type="project" value="TreeGrafter"/>
</dbReference>
<dbReference type="SUPFAM" id="SSF56784">
    <property type="entry name" value="HAD-like"/>
    <property type="match status" value="1"/>
</dbReference>